<reference evidence="3 4" key="1">
    <citation type="submission" date="2015-09" db="EMBL/GenBank/DDBJ databases">
        <authorList>
            <consortium name="Pathogen Informatics"/>
        </authorList>
    </citation>
    <scope>NUCLEOTIDE SEQUENCE [LARGE SCALE GENOMIC DNA]</scope>
    <source>
        <strain evidence="3 4">2789STDY5834865</strain>
    </source>
</reference>
<name>A0A174JHW6_9FIRM</name>
<dbReference type="GO" id="GO:0008701">
    <property type="term" value="F:4-hydroxy-2-oxovalerate aldolase activity"/>
    <property type="evidence" value="ECO:0007669"/>
    <property type="project" value="UniProtKB-EC"/>
</dbReference>
<dbReference type="PANTHER" id="PTHR10277">
    <property type="entry name" value="HOMOCITRATE SYNTHASE-RELATED"/>
    <property type="match status" value="1"/>
</dbReference>
<dbReference type="InterPro" id="IPR000891">
    <property type="entry name" value="PYR_CT"/>
</dbReference>
<dbReference type="GO" id="GO:0009098">
    <property type="term" value="P:L-leucine biosynthetic process"/>
    <property type="evidence" value="ECO:0007669"/>
    <property type="project" value="TreeGrafter"/>
</dbReference>
<dbReference type="CDD" id="cd07944">
    <property type="entry name" value="DRE_TIM_HOA_like"/>
    <property type="match status" value="1"/>
</dbReference>
<dbReference type="EMBL" id="CZAB01000018">
    <property type="protein sequence ID" value="CUO97218.1"/>
    <property type="molecule type" value="Genomic_DNA"/>
</dbReference>
<sequence>MNNKIHILDCTLRDGGYVNDWEFDSNLAKGVIDGLYESGIRVIEIGIMGIGGEAGKSTKFSSFKDAEPLLENRKKDCKYAIMINQTGFENFDIPNRSEKTVDIIRLAYFKREIHDAMIFAKSLKDKGYEVFLQAMATFMYSDDEIDDMLKKVNDLKPQAFYIVDSFSNLFPEDITSMANSVLSRLNRDIDFGFHAHNNIQMAFANAIAFMNVEDDRKKYIDGSIYGMGRGAGNVPVELLMDYLNRRVKQYNIEVLLKTYQDYIKPIFEQYFWGYTHPYYLTASKDMNSVYSWFFMNKGIGDIVELNKALNMIKDSSKYTLMKDEAAEVLIKIQGGNDEK</sequence>
<dbReference type="Proteomes" id="UP000095512">
    <property type="component" value="Unassembled WGS sequence"/>
</dbReference>
<feature type="domain" description="Pyruvate carboxyltransferase" evidence="2">
    <location>
        <begin position="4"/>
        <end position="247"/>
    </location>
</feature>
<dbReference type="GO" id="GO:0003852">
    <property type="term" value="F:2-isopropylmalate synthase activity"/>
    <property type="evidence" value="ECO:0007669"/>
    <property type="project" value="TreeGrafter"/>
</dbReference>
<protein>
    <submittedName>
        <fullName evidence="3">Isopropylmalate/homocitrate/citramalate synthase</fullName>
        <ecNumber evidence="3">4.1.3.39</ecNumber>
    </submittedName>
</protein>
<dbReference type="Pfam" id="PF00682">
    <property type="entry name" value="HMGL-like"/>
    <property type="match status" value="1"/>
</dbReference>
<proteinExistence type="predicted"/>
<gene>
    <name evidence="3" type="primary">bphI_1</name>
    <name evidence="3" type="ORF">ERS852480_02342</name>
</gene>
<dbReference type="EC" id="4.1.3.39" evidence="3"/>
<evidence type="ECO:0000313" key="4">
    <source>
        <dbReference type="Proteomes" id="UP000095512"/>
    </source>
</evidence>
<keyword evidence="3" id="KW-0456">Lyase</keyword>
<dbReference type="Gene3D" id="3.20.20.70">
    <property type="entry name" value="Aldolase class I"/>
    <property type="match status" value="1"/>
</dbReference>
<dbReference type="AlphaFoldDB" id="A0A174JHW6"/>
<dbReference type="InterPro" id="IPR013785">
    <property type="entry name" value="Aldolase_TIM"/>
</dbReference>
<dbReference type="SUPFAM" id="SSF51569">
    <property type="entry name" value="Aldolase"/>
    <property type="match status" value="1"/>
</dbReference>
<dbReference type="RefSeq" id="WP_057571878.1">
    <property type="nucleotide sequence ID" value="NZ_CZAB01000018.1"/>
</dbReference>
<keyword evidence="1" id="KW-0464">Manganese</keyword>
<dbReference type="InterPro" id="IPR050073">
    <property type="entry name" value="2-IPM_HCS-like"/>
</dbReference>
<evidence type="ECO:0000313" key="3">
    <source>
        <dbReference type="EMBL" id="CUO97218.1"/>
    </source>
</evidence>
<organism evidence="3 4">
    <name type="scientific">Enterocloster clostridioformis</name>
    <dbReference type="NCBI Taxonomy" id="1531"/>
    <lineage>
        <taxon>Bacteria</taxon>
        <taxon>Bacillati</taxon>
        <taxon>Bacillota</taxon>
        <taxon>Clostridia</taxon>
        <taxon>Lachnospirales</taxon>
        <taxon>Lachnospiraceae</taxon>
        <taxon>Enterocloster</taxon>
    </lineage>
</organism>
<dbReference type="PANTHER" id="PTHR10277:SF9">
    <property type="entry name" value="2-ISOPROPYLMALATE SYNTHASE 1, CHLOROPLASTIC-RELATED"/>
    <property type="match status" value="1"/>
</dbReference>
<accession>A0A174JHW6</accession>
<evidence type="ECO:0000256" key="1">
    <source>
        <dbReference type="ARBA" id="ARBA00023211"/>
    </source>
</evidence>
<evidence type="ECO:0000259" key="2">
    <source>
        <dbReference type="Pfam" id="PF00682"/>
    </source>
</evidence>